<reference evidence="2" key="1">
    <citation type="submission" date="2016-01" db="EMBL/GenBank/DDBJ databases">
        <authorList>
            <person name="Mitreva M."/>
            <person name="Pepin K.H."/>
            <person name="Mihindukulasuriya K.A."/>
            <person name="Fulton R."/>
            <person name="Fronick C."/>
            <person name="O'Laughlin M."/>
            <person name="Miner T."/>
            <person name="Herter B."/>
            <person name="Rosa B.A."/>
            <person name="Cordes M."/>
            <person name="Tomlinson C."/>
            <person name="Wollam A."/>
            <person name="Palsikar V.B."/>
            <person name="Mardis E.R."/>
            <person name="Wilson R.K."/>
        </authorList>
    </citation>
    <scope>NUCLEOTIDE SEQUENCE [LARGE SCALE GENOMIC DNA]</scope>
    <source>
        <strain evidence="2">KA00182</strain>
    </source>
</reference>
<proteinExistence type="predicted"/>
<dbReference type="STRING" id="1588748.HMPREF3182_01413"/>
<name>A0A134CD08_9FIRM</name>
<dbReference type="Proteomes" id="UP000070160">
    <property type="component" value="Unassembled WGS sequence"/>
</dbReference>
<keyword evidence="2" id="KW-1185">Reference proteome</keyword>
<gene>
    <name evidence="1" type="ORF">HMPREF3182_01413</name>
</gene>
<evidence type="ECO:0000313" key="2">
    <source>
        <dbReference type="Proteomes" id="UP000070160"/>
    </source>
</evidence>
<comment type="caution">
    <text evidence="1">The sequence shown here is derived from an EMBL/GenBank/DDBJ whole genome shotgun (WGS) entry which is preliminary data.</text>
</comment>
<sequence>MKRHKIIIWISTENVYIVEVHRRFNRYPFAYEGSTYKRHYQEDESEQGWERLMASLVQIYQWEQCDFSVVLSGPSLQWKESFFPVYTRAQALELCLCEIEEACGNVEFAYDVTRVGKMKENGMYAWIWSAYPEALVRIVYHMLQRDKNRVRSIEALPMYIARWLPAIRGNAYVGEGKVIHRINVKEGIPYGYDVIDELPVKGKIYLQSQEKSSEEAFLLWQDEKEDAWEMSPFLEVYARGFQWHLSLLTAILTG</sequence>
<dbReference type="AlphaFoldDB" id="A0A134CD08"/>
<evidence type="ECO:0000313" key="1">
    <source>
        <dbReference type="EMBL" id="KXB90101.1"/>
    </source>
</evidence>
<accession>A0A134CD08</accession>
<organism evidence="1 2">
    <name type="scientific">Megasphaera hutchinsoni</name>
    <dbReference type="NCBI Taxonomy" id="1588748"/>
    <lineage>
        <taxon>Bacteria</taxon>
        <taxon>Bacillati</taxon>
        <taxon>Bacillota</taxon>
        <taxon>Negativicutes</taxon>
        <taxon>Veillonellales</taxon>
        <taxon>Veillonellaceae</taxon>
        <taxon>Megasphaera</taxon>
    </lineage>
</organism>
<dbReference type="PATRIC" id="fig|1588748.3.peg.1368"/>
<dbReference type="RefSeq" id="WP_062486429.1">
    <property type="nucleotide sequence ID" value="NZ_KQ960955.1"/>
</dbReference>
<protein>
    <submittedName>
        <fullName evidence="1">Uncharacterized protein</fullName>
    </submittedName>
</protein>
<dbReference type="EMBL" id="LSDT01000050">
    <property type="protein sequence ID" value="KXB90101.1"/>
    <property type="molecule type" value="Genomic_DNA"/>
</dbReference>